<dbReference type="Pfam" id="PF13452">
    <property type="entry name" value="FAS1_DH_region"/>
    <property type="match status" value="1"/>
</dbReference>
<dbReference type="Pfam" id="PF12172">
    <property type="entry name" value="zf-ChsH2"/>
    <property type="match status" value="1"/>
</dbReference>
<evidence type="ECO:0000259" key="4">
    <source>
        <dbReference type="Pfam" id="PF13452"/>
    </source>
</evidence>
<dbReference type="Pfam" id="PF01796">
    <property type="entry name" value="OB_ChsH2_C"/>
    <property type="match status" value="1"/>
</dbReference>
<dbReference type="InterPro" id="IPR029069">
    <property type="entry name" value="HotDog_dom_sf"/>
</dbReference>
<sequence length="337" mass="36165">MTVTTDSTLHERLMTLAERQIAAGEVFGAAAADPVNLPMIRHWTDAMGDANPVYTDPEAAAASAHGGIVAPPAMIQVWTMPGVNRKAGQTPTPVDDVLATLNEGGYTGVVATNCEQTYHRYIRPGERLVPATRFAGLAGPKRTALGEGYFVTWNVTWYSGDEAVAEMLFRVLKFRPRKKKDPAGEEGPQAGAGEGTPQAGAGERAPYPLRPAVNGDTAFFWEGVAQGELRIQRCGGCGELRHPPGPMCPSCRSTDRGYAVASGEGEVYSYVVHHNPPVPGRQTPFVVAVVQLPEGVRIVGNVVDCAPSEVGIGMRVRVTYRQMDDELTLPMWAPREA</sequence>
<feature type="domain" description="FAS1-like dehydratase" evidence="4">
    <location>
        <begin position="24"/>
        <end position="166"/>
    </location>
</feature>
<dbReference type="EMBL" id="BOOH01000062">
    <property type="protein sequence ID" value="GIH80664.1"/>
    <property type="molecule type" value="Genomic_DNA"/>
</dbReference>
<dbReference type="GO" id="GO:0003677">
    <property type="term" value="F:DNA binding"/>
    <property type="evidence" value="ECO:0007669"/>
    <property type="project" value="UniProtKB-KW"/>
</dbReference>
<feature type="domain" description="ChsH2 C-terminal OB-fold" evidence="2">
    <location>
        <begin position="261"/>
        <end position="320"/>
    </location>
</feature>
<name>A0A8J3RW66_9ACTN</name>
<dbReference type="Gene3D" id="3.10.129.10">
    <property type="entry name" value="Hotdog Thioesterase"/>
    <property type="match status" value="1"/>
</dbReference>
<dbReference type="Proteomes" id="UP000616724">
    <property type="component" value="Unassembled WGS sequence"/>
</dbReference>
<feature type="compositionally biased region" description="Low complexity" evidence="1">
    <location>
        <begin position="185"/>
        <end position="203"/>
    </location>
</feature>
<dbReference type="InterPro" id="IPR039569">
    <property type="entry name" value="FAS1-like_DH_region"/>
</dbReference>
<dbReference type="InterPro" id="IPR022002">
    <property type="entry name" value="ChsH2_Znr"/>
</dbReference>
<dbReference type="InterPro" id="IPR002878">
    <property type="entry name" value="ChsH2_C"/>
</dbReference>
<reference evidence="5 6" key="1">
    <citation type="submission" date="2021-01" db="EMBL/GenBank/DDBJ databases">
        <title>Whole genome shotgun sequence of Planobispora longispora NBRC 13918.</title>
        <authorList>
            <person name="Komaki H."/>
            <person name="Tamura T."/>
        </authorList>
    </citation>
    <scope>NUCLEOTIDE SEQUENCE [LARGE SCALE GENOMIC DNA]</scope>
    <source>
        <strain evidence="5 6">NBRC 13918</strain>
    </source>
</reference>
<evidence type="ECO:0000313" key="6">
    <source>
        <dbReference type="Proteomes" id="UP000616724"/>
    </source>
</evidence>
<proteinExistence type="predicted"/>
<dbReference type="InterPro" id="IPR052513">
    <property type="entry name" value="Thioester_dehydratase-like"/>
</dbReference>
<keyword evidence="6" id="KW-1185">Reference proteome</keyword>
<dbReference type="SUPFAM" id="SSF54637">
    <property type="entry name" value="Thioesterase/thiol ester dehydrase-isomerase"/>
    <property type="match status" value="1"/>
</dbReference>
<dbReference type="InterPro" id="IPR012340">
    <property type="entry name" value="NA-bd_OB-fold"/>
</dbReference>
<dbReference type="PANTHER" id="PTHR34075:SF5">
    <property type="entry name" value="BLR3430 PROTEIN"/>
    <property type="match status" value="1"/>
</dbReference>
<evidence type="ECO:0000313" key="5">
    <source>
        <dbReference type="EMBL" id="GIH80664.1"/>
    </source>
</evidence>
<feature type="domain" description="ChsH2 rubredoxin-like zinc ribbon" evidence="3">
    <location>
        <begin position="221"/>
        <end position="255"/>
    </location>
</feature>
<dbReference type="AlphaFoldDB" id="A0A8J3RW66"/>
<dbReference type="SUPFAM" id="SSF50249">
    <property type="entry name" value="Nucleic acid-binding proteins"/>
    <property type="match status" value="1"/>
</dbReference>
<evidence type="ECO:0000259" key="3">
    <source>
        <dbReference type="Pfam" id="PF12172"/>
    </source>
</evidence>
<dbReference type="Gene3D" id="6.10.30.10">
    <property type="match status" value="1"/>
</dbReference>
<gene>
    <name evidence="5" type="ORF">Plo01_70930</name>
</gene>
<feature type="region of interest" description="Disordered" evidence="1">
    <location>
        <begin position="179"/>
        <end position="208"/>
    </location>
</feature>
<comment type="caution">
    <text evidence="5">The sequence shown here is derived from an EMBL/GenBank/DDBJ whole genome shotgun (WGS) entry which is preliminary data.</text>
</comment>
<keyword evidence="5" id="KW-0238">DNA-binding</keyword>
<organism evidence="5 6">
    <name type="scientific">Planobispora longispora</name>
    <dbReference type="NCBI Taxonomy" id="28887"/>
    <lineage>
        <taxon>Bacteria</taxon>
        <taxon>Bacillati</taxon>
        <taxon>Actinomycetota</taxon>
        <taxon>Actinomycetes</taxon>
        <taxon>Streptosporangiales</taxon>
        <taxon>Streptosporangiaceae</taxon>
        <taxon>Planobispora</taxon>
    </lineage>
</organism>
<evidence type="ECO:0000256" key="1">
    <source>
        <dbReference type="SAM" id="MobiDB-lite"/>
    </source>
</evidence>
<dbReference type="RefSeq" id="WP_203895080.1">
    <property type="nucleotide sequence ID" value="NZ_BOOH01000062.1"/>
</dbReference>
<protein>
    <submittedName>
        <fullName evidence="5">DNA-binding protein</fullName>
    </submittedName>
</protein>
<evidence type="ECO:0000259" key="2">
    <source>
        <dbReference type="Pfam" id="PF01796"/>
    </source>
</evidence>
<accession>A0A8J3RW66</accession>
<dbReference type="PANTHER" id="PTHR34075">
    <property type="entry name" value="BLR3430 PROTEIN"/>
    <property type="match status" value="1"/>
</dbReference>